<evidence type="ECO:0000259" key="4">
    <source>
        <dbReference type="PROSITE" id="PS51186"/>
    </source>
</evidence>
<accession>A0A9P4VV38</accession>
<evidence type="ECO:0000313" key="5">
    <source>
        <dbReference type="EMBL" id="KAF2842622.1"/>
    </source>
</evidence>
<dbReference type="PANTHER" id="PTHR10545">
    <property type="entry name" value="DIAMINE N-ACETYLTRANSFERASE"/>
    <property type="match status" value="1"/>
</dbReference>
<dbReference type="Proteomes" id="UP000799429">
    <property type="component" value="Unassembled WGS sequence"/>
</dbReference>
<dbReference type="OrthoDB" id="7305308at2759"/>
<comment type="similarity">
    <text evidence="1">Belongs to the acetyltransferase family.</text>
</comment>
<name>A0A9P4VV38_9PEZI</name>
<dbReference type="AlphaFoldDB" id="A0A9P4VV38"/>
<dbReference type="FunFam" id="3.40.630.30:FF:000064">
    <property type="entry name" value="GNAT family acetyltransferase"/>
    <property type="match status" value="1"/>
</dbReference>
<comment type="caution">
    <text evidence="5">The sequence shown here is derived from an EMBL/GenBank/DDBJ whole genome shotgun (WGS) entry which is preliminary data.</text>
</comment>
<dbReference type="InterPro" id="IPR051016">
    <property type="entry name" value="Diverse_Substrate_AcTransf"/>
</dbReference>
<evidence type="ECO:0000256" key="2">
    <source>
        <dbReference type="ARBA" id="ARBA00022679"/>
    </source>
</evidence>
<proteinExistence type="inferred from homology"/>
<reference evidence="5" key="1">
    <citation type="journal article" date="2020" name="Stud. Mycol.">
        <title>101 Dothideomycetes genomes: a test case for predicting lifestyles and emergence of pathogens.</title>
        <authorList>
            <person name="Haridas S."/>
            <person name="Albert R."/>
            <person name="Binder M."/>
            <person name="Bloem J."/>
            <person name="Labutti K."/>
            <person name="Salamov A."/>
            <person name="Andreopoulos B."/>
            <person name="Baker S."/>
            <person name="Barry K."/>
            <person name="Bills G."/>
            <person name="Bluhm B."/>
            <person name="Cannon C."/>
            <person name="Castanera R."/>
            <person name="Culley D."/>
            <person name="Daum C."/>
            <person name="Ezra D."/>
            <person name="Gonzalez J."/>
            <person name="Henrissat B."/>
            <person name="Kuo A."/>
            <person name="Liang C."/>
            <person name="Lipzen A."/>
            <person name="Lutzoni F."/>
            <person name="Magnuson J."/>
            <person name="Mondo S."/>
            <person name="Nolan M."/>
            <person name="Ohm R."/>
            <person name="Pangilinan J."/>
            <person name="Park H.-J."/>
            <person name="Ramirez L."/>
            <person name="Alfaro M."/>
            <person name="Sun H."/>
            <person name="Tritt A."/>
            <person name="Yoshinaga Y."/>
            <person name="Zwiers L.-H."/>
            <person name="Turgeon B."/>
            <person name="Goodwin S."/>
            <person name="Spatafora J."/>
            <person name="Crous P."/>
            <person name="Grigoriev I."/>
        </authorList>
    </citation>
    <scope>NUCLEOTIDE SEQUENCE</scope>
    <source>
        <strain evidence="5">CBS 101060</strain>
    </source>
</reference>
<dbReference type="PROSITE" id="PS51186">
    <property type="entry name" value="GNAT"/>
    <property type="match status" value="1"/>
</dbReference>
<evidence type="ECO:0000313" key="6">
    <source>
        <dbReference type="Proteomes" id="UP000799429"/>
    </source>
</evidence>
<keyword evidence="3" id="KW-0012">Acyltransferase</keyword>
<dbReference type="Pfam" id="PF00583">
    <property type="entry name" value="Acetyltransf_1"/>
    <property type="match status" value="1"/>
</dbReference>
<feature type="domain" description="N-acetyltransferase" evidence="4">
    <location>
        <begin position="5"/>
        <end position="179"/>
    </location>
</feature>
<sequence>MPESPSIRHATHEDIPEVLAMINELAGFENALHEVKATEASLSRTLSFAPESSSSFHEDDKPNHLPERGYARALILVDPDMRVAGMALYFYNYSTWRAAPGIYLEDLFVRPEYRKKGYGGLLIRELAKQVVGLNGGRLEWACLKWNENALNFYRGLGAKTMDEWVGLRVDGDALIKLAESEP</sequence>
<dbReference type="EMBL" id="MU006089">
    <property type="protein sequence ID" value="KAF2842622.1"/>
    <property type="molecule type" value="Genomic_DNA"/>
</dbReference>
<evidence type="ECO:0000256" key="3">
    <source>
        <dbReference type="ARBA" id="ARBA00023315"/>
    </source>
</evidence>
<gene>
    <name evidence="5" type="ORF">M501DRAFT_984830</name>
</gene>
<dbReference type="CDD" id="cd04301">
    <property type="entry name" value="NAT_SF"/>
    <property type="match status" value="1"/>
</dbReference>
<dbReference type="InterPro" id="IPR000182">
    <property type="entry name" value="GNAT_dom"/>
</dbReference>
<evidence type="ECO:0000256" key="1">
    <source>
        <dbReference type="ARBA" id="ARBA00008694"/>
    </source>
</evidence>
<dbReference type="SUPFAM" id="SSF55729">
    <property type="entry name" value="Acyl-CoA N-acyltransferases (Nat)"/>
    <property type="match status" value="1"/>
</dbReference>
<dbReference type="Gene3D" id="3.40.630.30">
    <property type="match status" value="1"/>
</dbReference>
<organism evidence="5 6">
    <name type="scientific">Patellaria atrata CBS 101060</name>
    <dbReference type="NCBI Taxonomy" id="1346257"/>
    <lineage>
        <taxon>Eukaryota</taxon>
        <taxon>Fungi</taxon>
        <taxon>Dikarya</taxon>
        <taxon>Ascomycota</taxon>
        <taxon>Pezizomycotina</taxon>
        <taxon>Dothideomycetes</taxon>
        <taxon>Dothideomycetes incertae sedis</taxon>
        <taxon>Patellariales</taxon>
        <taxon>Patellariaceae</taxon>
        <taxon>Patellaria</taxon>
    </lineage>
</organism>
<keyword evidence="6" id="KW-1185">Reference proteome</keyword>
<protein>
    <submittedName>
        <fullName evidence="5">Acetyltransferase</fullName>
    </submittedName>
</protein>
<dbReference type="PANTHER" id="PTHR10545:SF29">
    <property type="entry name" value="GH14572P-RELATED"/>
    <property type="match status" value="1"/>
</dbReference>
<dbReference type="InterPro" id="IPR016181">
    <property type="entry name" value="Acyl_CoA_acyltransferase"/>
</dbReference>
<dbReference type="GO" id="GO:0008080">
    <property type="term" value="F:N-acetyltransferase activity"/>
    <property type="evidence" value="ECO:0007669"/>
    <property type="project" value="TreeGrafter"/>
</dbReference>
<keyword evidence="2" id="KW-0808">Transferase</keyword>